<dbReference type="EMBL" id="SRYA01000005">
    <property type="protein sequence ID" value="TGY97666.1"/>
    <property type="molecule type" value="Genomic_DNA"/>
</dbReference>
<sequence length="228" mass="26384">MNQVRCRRWRQTDGYYEFQASSQKLQDTEYIRVEYSNHKNFKNSGKNFTWEAERTGDVILQSVRAGDRHTARGYHRYQGTEQAYRVYLGYFSPGETVYVRARIYNRGYRLNDSETAEDRFSEYKTLACKLPEIEMGVVDAVVTSNSIMLSPSLEEGWVTGFEFQKKVKGAWVKLAKQTGSASYKDSNLEPGTSYSYRVRGYAYNQRPRKPLIQNGRKQTLIPGAVHCS</sequence>
<protein>
    <submittedName>
        <fullName evidence="1">Fibronectin type III domain-containing protein</fullName>
    </submittedName>
</protein>
<name>A0AC61S121_9FIRM</name>
<reference evidence="1" key="1">
    <citation type="submission" date="2019-04" db="EMBL/GenBank/DDBJ databases">
        <title>Microbes associate with the intestines of laboratory mice.</title>
        <authorList>
            <person name="Navarre W."/>
            <person name="Wong E."/>
            <person name="Huang K."/>
            <person name="Tropini C."/>
            <person name="Ng K."/>
            <person name="Yu B."/>
        </authorList>
    </citation>
    <scope>NUCLEOTIDE SEQUENCE</scope>
    <source>
        <strain evidence="1">NM01_1-7b</strain>
    </source>
</reference>
<dbReference type="Proteomes" id="UP000304953">
    <property type="component" value="Unassembled WGS sequence"/>
</dbReference>
<evidence type="ECO:0000313" key="1">
    <source>
        <dbReference type="EMBL" id="TGY97666.1"/>
    </source>
</evidence>
<keyword evidence="2" id="KW-1185">Reference proteome</keyword>
<proteinExistence type="predicted"/>
<comment type="caution">
    <text evidence="1">The sequence shown here is derived from an EMBL/GenBank/DDBJ whole genome shotgun (WGS) entry which is preliminary data.</text>
</comment>
<organism evidence="1 2">
    <name type="scientific">Petralouisia muris</name>
    <dbReference type="NCBI Taxonomy" id="3032872"/>
    <lineage>
        <taxon>Bacteria</taxon>
        <taxon>Bacillati</taxon>
        <taxon>Bacillota</taxon>
        <taxon>Clostridia</taxon>
        <taxon>Lachnospirales</taxon>
        <taxon>Lachnospiraceae</taxon>
        <taxon>Petralouisia</taxon>
    </lineage>
</organism>
<evidence type="ECO:0000313" key="2">
    <source>
        <dbReference type="Proteomes" id="UP000304953"/>
    </source>
</evidence>
<accession>A0AC61S121</accession>
<gene>
    <name evidence="1" type="ORF">E5329_03410</name>
</gene>